<dbReference type="Proteomes" id="UP001589797">
    <property type="component" value="Unassembled WGS sequence"/>
</dbReference>
<proteinExistence type="predicted"/>
<name>A0ABV6FNS1_9BACT</name>
<comment type="caution">
    <text evidence="1">The sequence shown here is derived from an EMBL/GenBank/DDBJ whole genome shotgun (WGS) entry which is preliminary data.</text>
</comment>
<organism evidence="1 2">
    <name type="scientific">Fontibacter flavus</name>
    <dbReference type="NCBI Taxonomy" id="654838"/>
    <lineage>
        <taxon>Bacteria</taxon>
        <taxon>Pseudomonadati</taxon>
        <taxon>Bacteroidota</taxon>
        <taxon>Cytophagia</taxon>
        <taxon>Cytophagales</taxon>
        <taxon>Cyclobacteriaceae</taxon>
        <taxon>Fontibacter</taxon>
    </lineage>
</organism>
<dbReference type="RefSeq" id="WP_382385960.1">
    <property type="nucleotide sequence ID" value="NZ_JBHLWI010000004.1"/>
</dbReference>
<accession>A0ABV6FNS1</accession>
<keyword evidence="2" id="KW-1185">Reference proteome</keyword>
<gene>
    <name evidence="1" type="ORF">ACFFIP_02385</name>
</gene>
<protein>
    <recommendedName>
        <fullName evidence="3">Outer membrane protein beta-barrel domain-containing protein</fullName>
    </recommendedName>
</protein>
<evidence type="ECO:0000313" key="1">
    <source>
        <dbReference type="EMBL" id="MFC0261514.1"/>
    </source>
</evidence>
<sequence>MKEQFDKKLVEKIRDSFEHHEEVYDPKEWEKLSSAYFRPKKGLAKSPWMLWAASLVSLMTLSILFYNSDWFKENQDVAGLAPKVEERNQSRMGSKDEGISNILGRKEPNIANISPEGNMPDQFQSNLLPKKDLGEVSPKEAKSILPAKNEVNAEVIAEEVFSSGLALTDPQKDRTDIAGNSPLVEQQVDKVVPLIADIRLEEEKKALEVVQKWLGDSEKSITDEDEGKADQNPVKLGLLIAPQTISNSNQVMNLGGGIMSEFSFSKRLKLDIGLAYASQNINPNGQYLGTAMDVETGDGMRLATMSTNLINASSELRFGQLEVPLNLKYRVLENKSSGLYLVSGLSNMFYLNQRNIYTYSSANIATAGFVGAQNMVQSFTETVRPDQGTDGAEIGQLINFAFGYEHNLSNGTFIYIEPFYKTSLGSQTFAGQQFSIGGINLRMNFQLKKQK</sequence>
<evidence type="ECO:0000313" key="2">
    <source>
        <dbReference type="Proteomes" id="UP001589797"/>
    </source>
</evidence>
<dbReference type="EMBL" id="JBHLWI010000004">
    <property type="protein sequence ID" value="MFC0261514.1"/>
    <property type="molecule type" value="Genomic_DNA"/>
</dbReference>
<reference evidence="1 2" key="1">
    <citation type="submission" date="2024-09" db="EMBL/GenBank/DDBJ databases">
        <authorList>
            <person name="Sun Q."/>
            <person name="Mori K."/>
        </authorList>
    </citation>
    <scope>NUCLEOTIDE SEQUENCE [LARGE SCALE GENOMIC DNA]</scope>
    <source>
        <strain evidence="1 2">CCM 7650</strain>
    </source>
</reference>
<evidence type="ECO:0008006" key="3">
    <source>
        <dbReference type="Google" id="ProtNLM"/>
    </source>
</evidence>